<dbReference type="Proteomes" id="UP000324233">
    <property type="component" value="Chromosome"/>
</dbReference>
<sequence>MRLQSMATATGLLPGPRRASLPACGLALALAAAAGCEEERNVDKKPAAPNAAAAPAPAKKAEPEFIVGKRTQDIKNARPELQKGAQVGSTKITAKDYITLQGNAYVTAIGQTSILSIQHAMDLYHAENDRYPKNYQEFMDVIIKANNIALPKLPHYQDYGYDEKEHKLIILEYPDRR</sequence>
<dbReference type="OrthoDB" id="213044at2"/>
<dbReference type="RefSeq" id="WP_148598498.1">
    <property type="nucleotide sequence ID" value="NZ_CP042997.1"/>
</dbReference>
<reference evidence="1 2" key="1">
    <citation type="submission" date="2019-08" db="EMBL/GenBank/DDBJ databases">
        <title>Deep-cultivation of Planctomycetes and their phenomic and genomic characterization uncovers novel biology.</title>
        <authorList>
            <person name="Wiegand S."/>
            <person name="Jogler M."/>
            <person name="Boedeker C."/>
            <person name="Pinto D."/>
            <person name="Vollmers J."/>
            <person name="Rivas-Marin E."/>
            <person name="Kohn T."/>
            <person name="Peeters S.H."/>
            <person name="Heuer A."/>
            <person name="Rast P."/>
            <person name="Oberbeckmann S."/>
            <person name="Bunk B."/>
            <person name="Jeske O."/>
            <person name="Meyerdierks A."/>
            <person name="Storesund J.E."/>
            <person name="Kallscheuer N."/>
            <person name="Luecker S."/>
            <person name="Lage O.M."/>
            <person name="Pohl T."/>
            <person name="Merkel B.J."/>
            <person name="Hornburger P."/>
            <person name="Mueller R.-W."/>
            <person name="Bruemmer F."/>
            <person name="Labrenz M."/>
            <person name="Spormann A.M."/>
            <person name="Op den Camp H."/>
            <person name="Overmann J."/>
            <person name="Amann R."/>
            <person name="Jetten M.S.M."/>
            <person name="Mascher T."/>
            <person name="Medema M.H."/>
            <person name="Devos D.P."/>
            <person name="Kaster A.-K."/>
            <person name="Ovreas L."/>
            <person name="Rohde M."/>
            <person name="Galperin M.Y."/>
            <person name="Jogler C."/>
        </authorList>
    </citation>
    <scope>NUCLEOTIDE SEQUENCE [LARGE SCALE GENOMIC DNA]</scope>
    <source>
        <strain evidence="1 2">OJF2</strain>
    </source>
</reference>
<protein>
    <submittedName>
        <fullName evidence="1">Uncharacterized protein</fullName>
    </submittedName>
</protein>
<name>A0A5B9WFA1_9BACT</name>
<accession>A0A5B9WFA1</accession>
<dbReference type="KEGG" id="agv:OJF2_77650"/>
<dbReference type="AlphaFoldDB" id="A0A5B9WFA1"/>
<proteinExistence type="predicted"/>
<dbReference type="EMBL" id="CP042997">
    <property type="protein sequence ID" value="QEH39153.1"/>
    <property type="molecule type" value="Genomic_DNA"/>
</dbReference>
<gene>
    <name evidence="1" type="ORF">OJF2_77650</name>
</gene>
<keyword evidence="2" id="KW-1185">Reference proteome</keyword>
<evidence type="ECO:0000313" key="2">
    <source>
        <dbReference type="Proteomes" id="UP000324233"/>
    </source>
</evidence>
<evidence type="ECO:0000313" key="1">
    <source>
        <dbReference type="EMBL" id="QEH39153.1"/>
    </source>
</evidence>
<organism evidence="1 2">
    <name type="scientific">Aquisphaera giovannonii</name>
    <dbReference type="NCBI Taxonomy" id="406548"/>
    <lineage>
        <taxon>Bacteria</taxon>
        <taxon>Pseudomonadati</taxon>
        <taxon>Planctomycetota</taxon>
        <taxon>Planctomycetia</taxon>
        <taxon>Isosphaerales</taxon>
        <taxon>Isosphaeraceae</taxon>
        <taxon>Aquisphaera</taxon>
    </lineage>
</organism>